<sequence>MKIKNYVKDTDTQRISSITDSDFQTNKDIAITLLMLQCCFSIQLINCLLTLILNTYGNTQFFARYSSS</sequence>
<dbReference type="EMBL" id="CP001306">
    <property type="protein sequence ID" value="ACL34700.1"/>
    <property type="molecule type" value="Genomic_DNA"/>
</dbReference>
<protein>
    <submittedName>
        <fullName evidence="2">Uncharacterized protein</fullName>
    </submittedName>
</protein>
<name>B8F1B5_BORGR</name>
<dbReference type="Pfam" id="PF03434">
    <property type="entry name" value="DUF276"/>
    <property type="match status" value="1"/>
</dbReference>
<keyword evidence="1" id="KW-0472">Membrane</keyword>
<accession>B8F1B5</accession>
<dbReference type="AlphaFoldDB" id="B8F1B5"/>
<evidence type="ECO:0000313" key="3">
    <source>
        <dbReference type="Proteomes" id="UP000006103"/>
    </source>
</evidence>
<gene>
    <name evidence="2" type="ORF">BGAPBR_Q0038</name>
</gene>
<dbReference type="InterPro" id="IPR005096">
    <property type="entry name" value="DUF276"/>
</dbReference>
<keyword evidence="1" id="KW-1133">Transmembrane helix</keyword>
<proteinExistence type="predicted"/>
<geneLocation type="plasmid" evidence="2 3">
    <name>PBr_cp32-10</name>
</geneLocation>
<keyword evidence="1" id="KW-0812">Transmembrane</keyword>
<feature type="transmembrane region" description="Helical" evidence="1">
    <location>
        <begin position="29"/>
        <end position="53"/>
    </location>
</feature>
<organism evidence="2 3">
    <name type="scientific">Borreliella garinii PBr</name>
    <dbReference type="NCBI Taxonomy" id="498743"/>
    <lineage>
        <taxon>Bacteria</taxon>
        <taxon>Pseudomonadati</taxon>
        <taxon>Spirochaetota</taxon>
        <taxon>Spirochaetia</taxon>
        <taxon>Spirochaetales</taxon>
        <taxon>Borreliaceae</taxon>
        <taxon>Borreliella</taxon>
    </lineage>
</organism>
<keyword evidence="3" id="KW-1185">Reference proteome</keyword>
<evidence type="ECO:0000313" key="2">
    <source>
        <dbReference type="EMBL" id="ACL34700.1"/>
    </source>
</evidence>
<evidence type="ECO:0000256" key="1">
    <source>
        <dbReference type="SAM" id="Phobius"/>
    </source>
</evidence>
<keyword evidence="2" id="KW-0614">Plasmid</keyword>
<dbReference type="Proteomes" id="UP000006103">
    <property type="component" value="Plasmid PBr_cp32-10"/>
</dbReference>
<reference evidence="2 3" key="1">
    <citation type="journal article" date="2011" name="J. Bacteriol.">
        <title>Whole-genome sequences of two Borrelia afzelii and two Borrelia garinii Lyme disease agent isolates.</title>
        <authorList>
            <person name="Casjens S.R."/>
            <person name="Mongodin E.F."/>
            <person name="Qiu W.-G."/>
            <person name="Dunn J.J."/>
            <person name="Luft B.J."/>
            <person name="Fraser-Liggett C.M."/>
            <person name="Schutzer S.E."/>
        </authorList>
    </citation>
    <scope>NUCLEOTIDE SEQUENCE [LARGE SCALE GENOMIC DNA]</scope>
    <source>
        <strain evidence="2 3">PBr</strain>
    </source>
</reference>